<accession>G0S580</accession>
<gene>
    <name evidence="2" type="ORF">CTHT_0032560</name>
</gene>
<keyword evidence="3" id="KW-1185">Reference proteome</keyword>
<dbReference type="eggNOG" id="ENOG502S984">
    <property type="taxonomic scope" value="Eukaryota"/>
</dbReference>
<evidence type="ECO:0000313" key="2">
    <source>
        <dbReference type="EMBL" id="EGS21399.1"/>
    </source>
</evidence>
<dbReference type="RefSeq" id="XP_006693695.1">
    <property type="nucleotide sequence ID" value="XM_006693632.1"/>
</dbReference>
<dbReference type="Proteomes" id="UP000008066">
    <property type="component" value="Unassembled WGS sequence"/>
</dbReference>
<dbReference type="KEGG" id="cthr:CTHT_0032560"/>
<dbReference type="AlphaFoldDB" id="G0S580"/>
<proteinExistence type="predicted"/>
<name>G0S580_CHATD</name>
<dbReference type="OrthoDB" id="5371510at2759"/>
<feature type="region of interest" description="Disordered" evidence="1">
    <location>
        <begin position="1"/>
        <end position="21"/>
    </location>
</feature>
<feature type="compositionally biased region" description="Basic and acidic residues" evidence="1">
    <location>
        <begin position="9"/>
        <end position="21"/>
    </location>
</feature>
<dbReference type="HOGENOM" id="CLU_013726_0_0_1"/>
<organism evidence="3">
    <name type="scientific">Chaetomium thermophilum (strain DSM 1495 / CBS 144.50 / IMI 039719)</name>
    <name type="common">Thermochaetoides thermophila</name>
    <dbReference type="NCBI Taxonomy" id="759272"/>
    <lineage>
        <taxon>Eukaryota</taxon>
        <taxon>Fungi</taxon>
        <taxon>Dikarya</taxon>
        <taxon>Ascomycota</taxon>
        <taxon>Pezizomycotina</taxon>
        <taxon>Sordariomycetes</taxon>
        <taxon>Sordariomycetidae</taxon>
        <taxon>Sordariales</taxon>
        <taxon>Chaetomiaceae</taxon>
        <taxon>Thermochaetoides</taxon>
    </lineage>
</organism>
<sequence length="819" mass="90768">MATSPTQDRMGEPREPIMSSERAKKDTLLWEPIRYAIATHMTDVASMKQPISGPEDGDVLALVYFPKEPTKLARDGKPWPEVIKIRMKSERLLYIIDFTPPVEGQELAEITAALWLPKMVKLWWLAGMFIPDEILEVPHLRGLPDFPMRPLANRPVGPLLVLGHDDVCRSRQCVSRPPSVMAPDRETELVTLGITNTTDWKAKQGVPGIVDDDEARDDDRGGYMVRWRRVEDYCPERHRATIVRVLRAINGDNLWLNSAVRMWTVAQVGLWLEVPQVVTDRVTQWFLSPPSTKFIEICPERAFQIAYGLKSPSVLIAAFKILVAERAIDYASPTFATTERPPHSWVLRPRDDYGDFPPTRSSTQPGPSQTVSLPWLMALGQATTRLPDDDPLKVAYDKLVHFLLTAFHLLVDHCRTPLEHITLPQKDCDYFDKLLDLLESQCKHWIPVPNRSLWSLRGTYNKLSTAQRVLTPIFWRRLRRLFDVENQISRAMNAALRTASVRSPALHCTLNLMAEEFNRQLLLALTQPEVADKGEVVGPARLTIDAATLPPHPLKHAAAVYSQGIYFFLRKGVLDMVESVLGPVTRDIDPDSGVMLVLSDSLLYTAVWENEIKYLPLWAGGLDDGSGGVFQEGEVPPPPPAVAAIEADGAIWGGRSGWSMLGGEMNGTSIAMSGIEGSELDHEDDGDTVVLSRGRGIDGPSEVFSLASGETIFRSVDVNMSCASVSTMGVVTAPLSEMEFEAVGYEGMREVEEQPAQSQAQAVVTTTTTTAAAAAAAASESLGENENAGSSQQMKMVFEDSDFDVEEEDDLDLFNGEMI</sequence>
<dbReference type="GeneID" id="18257294"/>
<evidence type="ECO:0000313" key="3">
    <source>
        <dbReference type="Proteomes" id="UP000008066"/>
    </source>
</evidence>
<protein>
    <submittedName>
        <fullName evidence="2">Uncharacterized protein</fullName>
    </submittedName>
</protein>
<evidence type="ECO:0000256" key="1">
    <source>
        <dbReference type="SAM" id="MobiDB-lite"/>
    </source>
</evidence>
<dbReference type="EMBL" id="GL988041">
    <property type="protein sequence ID" value="EGS21399.1"/>
    <property type="molecule type" value="Genomic_DNA"/>
</dbReference>
<reference evidence="2 3" key="1">
    <citation type="journal article" date="2011" name="Cell">
        <title>Insight into structure and assembly of the nuclear pore complex by utilizing the genome of a eukaryotic thermophile.</title>
        <authorList>
            <person name="Amlacher S."/>
            <person name="Sarges P."/>
            <person name="Flemming D."/>
            <person name="van Noort V."/>
            <person name="Kunze R."/>
            <person name="Devos D.P."/>
            <person name="Arumugam M."/>
            <person name="Bork P."/>
            <person name="Hurt E."/>
        </authorList>
    </citation>
    <scope>NUCLEOTIDE SEQUENCE [LARGE SCALE GENOMIC DNA]</scope>
    <source>
        <strain evidence="3">DSM 1495 / CBS 144.50 / IMI 039719</strain>
    </source>
</reference>
<dbReference type="STRING" id="759272.G0S580"/>